<evidence type="ECO:0000313" key="9">
    <source>
        <dbReference type="EMBL" id="KAH6896643.1"/>
    </source>
</evidence>
<protein>
    <recommendedName>
        <fullName evidence="8">BZIP domain-containing protein</fullName>
    </recommendedName>
</protein>
<dbReference type="SUPFAM" id="SSF57959">
    <property type="entry name" value="Leucine zipper domain"/>
    <property type="match status" value="1"/>
</dbReference>
<dbReference type="Proteomes" id="UP000777438">
    <property type="component" value="Unassembled WGS sequence"/>
</dbReference>
<keyword evidence="10" id="KW-1185">Reference proteome</keyword>
<keyword evidence="5" id="KW-0539">Nucleus</keyword>
<keyword evidence="3" id="KW-0238">DNA-binding</keyword>
<evidence type="ECO:0000256" key="3">
    <source>
        <dbReference type="ARBA" id="ARBA00023125"/>
    </source>
</evidence>
<dbReference type="InterPro" id="IPR004827">
    <property type="entry name" value="bZIP"/>
</dbReference>
<dbReference type="GO" id="GO:0005634">
    <property type="term" value="C:nucleus"/>
    <property type="evidence" value="ECO:0007669"/>
    <property type="project" value="UniProtKB-SubCell"/>
</dbReference>
<dbReference type="Pfam" id="PF00170">
    <property type="entry name" value="bZIP_1"/>
    <property type="match status" value="1"/>
</dbReference>
<evidence type="ECO:0000256" key="7">
    <source>
        <dbReference type="SAM" id="MobiDB-lite"/>
    </source>
</evidence>
<dbReference type="PANTHER" id="PTHR19304">
    <property type="entry name" value="CYCLIC-AMP RESPONSE ELEMENT BINDING PROTEIN"/>
    <property type="match status" value="1"/>
</dbReference>
<dbReference type="InterPro" id="IPR051027">
    <property type="entry name" value="bZIP_transcription_factors"/>
</dbReference>
<reference evidence="9 10" key="1">
    <citation type="journal article" date="2021" name="Nat. Commun.">
        <title>Genetic determinants of endophytism in the Arabidopsis root mycobiome.</title>
        <authorList>
            <person name="Mesny F."/>
            <person name="Miyauchi S."/>
            <person name="Thiergart T."/>
            <person name="Pickel B."/>
            <person name="Atanasova L."/>
            <person name="Karlsson M."/>
            <person name="Huettel B."/>
            <person name="Barry K.W."/>
            <person name="Haridas S."/>
            <person name="Chen C."/>
            <person name="Bauer D."/>
            <person name="Andreopoulos W."/>
            <person name="Pangilinan J."/>
            <person name="LaButti K."/>
            <person name="Riley R."/>
            <person name="Lipzen A."/>
            <person name="Clum A."/>
            <person name="Drula E."/>
            <person name="Henrissat B."/>
            <person name="Kohler A."/>
            <person name="Grigoriev I.V."/>
            <person name="Martin F.M."/>
            <person name="Hacquard S."/>
        </authorList>
    </citation>
    <scope>NUCLEOTIDE SEQUENCE [LARGE SCALE GENOMIC DNA]</scope>
    <source>
        <strain evidence="9 10">MPI-CAGE-CH-0241</strain>
    </source>
</reference>
<dbReference type="InterPro" id="IPR046347">
    <property type="entry name" value="bZIP_sf"/>
</dbReference>
<feature type="region of interest" description="Disordered" evidence="7">
    <location>
        <begin position="106"/>
        <end position="193"/>
    </location>
</feature>
<dbReference type="OrthoDB" id="295274at2759"/>
<dbReference type="PRINTS" id="PR00043">
    <property type="entry name" value="LEUZIPPRJUN"/>
</dbReference>
<proteinExistence type="predicted"/>
<evidence type="ECO:0000256" key="4">
    <source>
        <dbReference type="ARBA" id="ARBA00023163"/>
    </source>
</evidence>
<dbReference type="EMBL" id="JAGPYM010000003">
    <property type="protein sequence ID" value="KAH6896643.1"/>
    <property type="molecule type" value="Genomic_DNA"/>
</dbReference>
<dbReference type="InterPro" id="IPR002112">
    <property type="entry name" value="Leuzip_Jun"/>
</dbReference>
<evidence type="ECO:0000256" key="6">
    <source>
        <dbReference type="SAM" id="Coils"/>
    </source>
</evidence>
<evidence type="ECO:0000256" key="1">
    <source>
        <dbReference type="ARBA" id="ARBA00004123"/>
    </source>
</evidence>
<evidence type="ECO:0000259" key="8">
    <source>
        <dbReference type="PROSITE" id="PS50217"/>
    </source>
</evidence>
<dbReference type="CDD" id="cd14687">
    <property type="entry name" value="bZIP_ATF2"/>
    <property type="match status" value="1"/>
</dbReference>
<keyword evidence="6" id="KW-0175">Coiled coil</keyword>
<feature type="compositionally biased region" description="Acidic residues" evidence="7">
    <location>
        <begin position="162"/>
        <end position="172"/>
    </location>
</feature>
<comment type="subcellular location">
    <subcellularLocation>
        <location evidence="1">Nucleus</location>
    </subcellularLocation>
</comment>
<gene>
    <name evidence="9" type="ORF">B0T10DRAFT_474844</name>
</gene>
<accession>A0A9P8WE62</accession>
<dbReference type="AlphaFoldDB" id="A0A9P8WE62"/>
<dbReference type="Gene3D" id="1.20.5.170">
    <property type="match status" value="1"/>
</dbReference>
<evidence type="ECO:0000256" key="2">
    <source>
        <dbReference type="ARBA" id="ARBA00023015"/>
    </source>
</evidence>
<sequence>MSQVRLPFSGLDKDVDGQTAVAAQGAGWNPYHVDVSYLLYNHWAGLDWSQLPGADYQHDFPPHGIETHAPFLNDSGIASCIDPIADQPEQFDPASCSQSYTTGLQSLDRENPASLPSDVSPSSFGEPEYDEHDSHKAIEPLPSRPSKQGPSTKRSRRKSTVEDDPNQSDDEQTNPSRGSKSNSRPTNKLERNRLAANRCRIRKRAETETLKSDKLKMEKQHTKLAGEVEELTDEVYQLKRQLFLHADCNCTLIQEYIKNGFRSDGGQPLPRCT</sequence>
<dbReference type="PROSITE" id="PS50217">
    <property type="entry name" value="BZIP"/>
    <property type="match status" value="1"/>
</dbReference>
<feature type="compositionally biased region" description="Polar residues" evidence="7">
    <location>
        <begin position="173"/>
        <end position="186"/>
    </location>
</feature>
<name>A0A9P8WE62_9HYPO</name>
<dbReference type="PROSITE" id="PS00036">
    <property type="entry name" value="BZIP_BASIC"/>
    <property type="match status" value="1"/>
</dbReference>
<feature type="coiled-coil region" evidence="6">
    <location>
        <begin position="214"/>
        <end position="241"/>
    </location>
</feature>
<dbReference type="SMART" id="SM00338">
    <property type="entry name" value="BRLZ"/>
    <property type="match status" value="1"/>
</dbReference>
<keyword evidence="4" id="KW-0804">Transcription</keyword>
<dbReference type="GO" id="GO:0003700">
    <property type="term" value="F:DNA-binding transcription factor activity"/>
    <property type="evidence" value="ECO:0007669"/>
    <property type="project" value="InterPro"/>
</dbReference>
<organism evidence="9 10">
    <name type="scientific">Thelonectria olida</name>
    <dbReference type="NCBI Taxonomy" id="1576542"/>
    <lineage>
        <taxon>Eukaryota</taxon>
        <taxon>Fungi</taxon>
        <taxon>Dikarya</taxon>
        <taxon>Ascomycota</taxon>
        <taxon>Pezizomycotina</taxon>
        <taxon>Sordariomycetes</taxon>
        <taxon>Hypocreomycetidae</taxon>
        <taxon>Hypocreales</taxon>
        <taxon>Nectriaceae</taxon>
        <taxon>Thelonectria</taxon>
    </lineage>
</organism>
<feature type="domain" description="BZIP" evidence="8">
    <location>
        <begin position="182"/>
        <end position="245"/>
    </location>
</feature>
<dbReference type="GO" id="GO:0003677">
    <property type="term" value="F:DNA binding"/>
    <property type="evidence" value="ECO:0007669"/>
    <property type="project" value="UniProtKB-KW"/>
</dbReference>
<evidence type="ECO:0000256" key="5">
    <source>
        <dbReference type="ARBA" id="ARBA00023242"/>
    </source>
</evidence>
<evidence type="ECO:0000313" key="10">
    <source>
        <dbReference type="Proteomes" id="UP000777438"/>
    </source>
</evidence>
<comment type="caution">
    <text evidence="9">The sequence shown here is derived from an EMBL/GenBank/DDBJ whole genome shotgun (WGS) entry which is preliminary data.</text>
</comment>
<keyword evidence="2" id="KW-0805">Transcription regulation</keyword>